<dbReference type="Pfam" id="PF01431">
    <property type="entry name" value="Peptidase_M13"/>
    <property type="match status" value="1"/>
</dbReference>
<dbReference type="GO" id="GO:0004222">
    <property type="term" value="F:metalloendopeptidase activity"/>
    <property type="evidence" value="ECO:0007669"/>
    <property type="project" value="InterPro"/>
</dbReference>
<dbReference type="InterPro" id="IPR018497">
    <property type="entry name" value="Peptidase_M13_C"/>
</dbReference>
<accession>A0A2G9TM74</accession>
<keyword evidence="3" id="KW-1185">Reference proteome</keyword>
<dbReference type="OrthoDB" id="5873741at2759"/>
<dbReference type="GO" id="GO:0016485">
    <property type="term" value="P:protein processing"/>
    <property type="evidence" value="ECO:0007669"/>
    <property type="project" value="TreeGrafter"/>
</dbReference>
<feature type="domain" description="Peptidase M13 C-terminal" evidence="1">
    <location>
        <begin position="1"/>
        <end position="187"/>
    </location>
</feature>
<organism evidence="2 3">
    <name type="scientific">Teladorsagia circumcincta</name>
    <name type="common">Brown stomach worm</name>
    <name type="synonym">Ostertagia circumcincta</name>
    <dbReference type="NCBI Taxonomy" id="45464"/>
    <lineage>
        <taxon>Eukaryota</taxon>
        <taxon>Metazoa</taxon>
        <taxon>Ecdysozoa</taxon>
        <taxon>Nematoda</taxon>
        <taxon>Chromadorea</taxon>
        <taxon>Rhabditida</taxon>
        <taxon>Rhabditina</taxon>
        <taxon>Rhabditomorpha</taxon>
        <taxon>Strongyloidea</taxon>
        <taxon>Trichostrongylidae</taxon>
        <taxon>Teladorsagia</taxon>
    </lineage>
</organism>
<dbReference type="EMBL" id="KZ361147">
    <property type="protein sequence ID" value="PIO58440.1"/>
    <property type="molecule type" value="Genomic_DNA"/>
</dbReference>
<dbReference type="Gene3D" id="3.40.390.10">
    <property type="entry name" value="Collagenase (Catalytic Domain)"/>
    <property type="match status" value="1"/>
</dbReference>
<dbReference type="Proteomes" id="UP000230423">
    <property type="component" value="Unassembled WGS sequence"/>
</dbReference>
<dbReference type="PANTHER" id="PTHR11733">
    <property type="entry name" value="ZINC METALLOPROTEASE FAMILY M13 NEPRILYSIN-RELATED"/>
    <property type="match status" value="1"/>
</dbReference>
<dbReference type="InterPro" id="IPR000718">
    <property type="entry name" value="Peptidase_M13"/>
</dbReference>
<proteinExistence type="predicted"/>
<evidence type="ECO:0000313" key="2">
    <source>
        <dbReference type="EMBL" id="PIO58440.1"/>
    </source>
</evidence>
<reference evidence="2 3" key="1">
    <citation type="submission" date="2015-09" db="EMBL/GenBank/DDBJ databases">
        <title>Draft genome of the parasitic nematode Teladorsagia circumcincta isolate WARC Sus (inbred).</title>
        <authorList>
            <person name="Mitreva M."/>
        </authorList>
    </citation>
    <scope>NUCLEOTIDE SEQUENCE [LARGE SCALE GENOMIC DNA]</scope>
    <source>
        <strain evidence="2 3">S</strain>
    </source>
</reference>
<dbReference type="PROSITE" id="PS51885">
    <property type="entry name" value="NEPRILYSIN"/>
    <property type="match status" value="1"/>
</dbReference>
<evidence type="ECO:0000313" key="3">
    <source>
        <dbReference type="Proteomes" id="UP000230423"/>
    </source>
</evidence>
<dbReference type="PANTHER" id="PTHR11733:SF240">
    <property type="entry name" value="GH14155P-RELATED"/>
    <property type="match status" value="1"/>
</dbReference>
<dbReference type="SUPFAM" id="SSF55486">
    <property type="entry name" value="Metalloproteases ('zincins'), catalytic domain"/>
    <property type="match status" value="1"/>
</dbReference>
<name>A0A2G9TM74_TELCI</name>
<dbReference type="InterPro" id="IPR024079">
    <property type="entry name" value="MetalloPept_cat_dom_sf"/>
</dbReference>
<dbReference type="GO" id="GO:0005886">
    <property type="term" value="C:plasma membrane"/>
    <property type="evidence" value="ECO:0007669"/>
    <property type="project" value="TreeGrafter"/>
</dbReference>
<evidence type="ECO:0000259" key="1">
    <source>
        <dbReference type="Pfam" id="PF01431"/>
    </source>
</evidence>
<gene>
    <name evidence="2" type="ORF">TELCIR_20125</name>
</gene>
<protein>
    <submittedName>
        <fullName evidence="2">Peptidase family M13</fullName>
    </submittedName>
</protein>
<sequence>MGLVAGHELTHGFDDEGVQWGPGGEIAKPGCANCTGWMDEDSSAGFKLMAGCVIEEYNGFCPLDPKSYTPNCVNGAQTQGENIADNGGIHAAFRAYRTHIALDGPDPLLPDRLFGQFTHDQLFFLNFAQVWCEKQRTEDLQYTQLMVDPHSPSRYRVFGTIQNYPAFQVAYNCPANSRYSPNPHCNVWVPFYEP</sequence>
<dbReference type="AlphaFoldDB" id="A0A2G9TM74"/>